<protein>
    <submittedName>
        <fullName evidence="4">Transcriptional regulator, TetR family</fullName>
    </submittedName>
</protein>
<keyword evidence="5" id="KW-1185">Reference proteome</keyword>
<keyword evidence="1" id="KW-0805">Transcription regulation</keyword>
<dbReference type="AlphaFoldDB" id="A0A0A1DGR4"/>
<dbReference type="PROSITE" id="PS50977">
    <property type="entry name" value="HTH_TETR_2"/>
    <property type="match status" value="1"/>
</dbReference>
<proteinExistence type="predicted"/>
<dbReference type="SUPFAM" id="SSF46689">
    <property type="entry name" value="Homeodomain-like"/>
    <property type="match status" value="1"/>
</dbReference>
<evidence type="ECO:0000313" key="4">
    <source>
        <dbReference type="EMBL" id="AIY15723.1"/>
    </source>
</evidence>
<keyword evidence="2" id="KW-0238">DNA-binding</keyword>
<gene>
    <name evidence="4" type="ORF">KR76_01135</name>
</gene>
<dbReference type="InterPro" id="IPR001647">
    <property type="entry name" value="HTH_TetR"/>
</dbReference>
<dbReference type="GO" id="GO:0003700">
    <property type="term" value="F:DNA-binding transcription factor activity"/>
    <property type="evidence" value="ECO:0007669"/>
    <property type="project" value="TreeGrafter"/>
</dbReference>
<dbReference type="PANTHER" id="PTHR30055">
    <property type="entry name" value="HTH-TYPE TRANSCRIPTIONAL REGULATOR RUTR"/>
    <property type="match status" value="1"/>
</dbReference>
<accession>A0A0A1DGR4</accession>
<dbReference type="InterPro" id="IPR050109">
    <property type="entry name" value="HTH-type_TetR-like_transc_reg"/>
</dbReference>
<dbReference type="RefSeq" id="WP_038676024.1">
    <property type="nucleotide sequence ID" value="NZ_BJMC01000025.1"/>
</dbReference>
<dbReference type="PRINTS" id="PR00455">
    <property type="entry name" value="HTHTETR"/>
</dbReference>
<evidence type="ECO:0000313" key="5">
    <source>
        <dbReference type="Proteomes" id="UP000030300"/>
    </source>
</evidence>
<dbReference type="PANTHER" id="PTHR30055:SF238">
    <property type="entry name" value="MYCOFACTOCIN BIOSYNTHESIS TRANSCRIPTIONAL REGULATOR MFTR-RELATED"/>
    <property type="match status" value="1"/>
</dbReference>
<keyword evidence="3" id="KW-0804">Transcription</keyword>
<dbReference type="InterPro" id="IPR009057">
    <property type="entry name" value="Homeodomain-like_sf"/>
</dbReference>
<reference evidence="4 5" key="1">
    <citation type="journal article" date="2015" name="Genome Announc.">
        <title>Complete Genome Sequence of Steroid-Transforming Nocardioides simplex VKM Ac-2033D.</title>
        <authorList>
            <person name="Shtratnikova V.Y."/>
            <person name="Schelkunov M.I."/>
            <person name="Pekov Y.A."/>
            <person name="Fokina V.V."/>
            <person name="Logacheva M.D."/>
            <person name="Sokolov S.L."/>
            <person name="Bragin E.Y."/>
            <person name="Ashapkin V.V."/>
            <person name="Donova M.V."/>
        </authorList>
    </citation>
    <scope>NUCLEOTIDE SEQUENCE [LARGE SCALE GENOMIC DNA]</scope>
    <source>
        <strain evidence="4 5">VKM Ac-2033D</strain>
    </source>
</reference>
<dbReference type="GeneID" id="96607602"/>
<dbReference type="HOGENOM" id="CLU_069356_2_1_11"/>
<organism evidence="4 5">
    <name type="scientific">Nocardioides simplex</name>
    <name type="common">Arthrobacter simplex</name>
    <dbReference type="NCBI Taxonomy" id="2045"/>
    <lineage>
        <taxon>Bacteria</taxon>
        <taxon>Bacillati</taxon>
        <taxon>Actinomycetota</taxon>
        <taxon>Actinomycetes</taxon>
        <taxon>Propionibacteriales</taxon>
        <taxon>Nocardioidaceae</taxon>
        <taxon>Pimelobacter</taxon>
    </lineage>
</organism>
<evidence type="ECO:0000256" key="1">
    <source>
        <dbReference type="ARBA" id="ARBA00023015"/>
    </source>
</evidence>
<name>A0A0A1DGR4_NOCSI</name>
<dbReference type="Proteomes" id="UP000030300">
    <property type="component" value="Chromosome"/>
</dbReference>
<dbReference type="Pfam" id="PF00440">
    <property type="entry name" value="TetR_N"/>
    <property type="match status" value="1"/>
</dbReference>
<dbReference type="STRING" id="2045.KR76_01135"/>
<dbReference type="EMBL" id="CP009896">
    <property type="protein sequence ID" value="AIY15723.1"/>
    <property type="molecule type" value="Genomic_DNA"/>
</dbReference>
<dbReference type="Gene3D" id="1.10.357.10">
    <property type="entry name" value="Tetracycline Repressor, domain 2"/>
    <property type="match status" value="1"/>
</dbReference>
<dbReference type="GO" id="GO:0000976">
    <property type="term" value="F:transcription cis-regulatory region binding"/>
    <property type="evidence" value="ECO:0007669"/>
    <property type="project" value="TreeGrafter"/>
</dbReference>
<dbReference type="eggNOG" id="COG1309">
    <property type="taxonomic scope" value="Bacteria"/>
</dbReference>
<sequence length="186" mass="19992">MASLRARNRARVRHEIQDAAWRLFTEHGFAAVTTQEIASAAGVSTSTYFRHVAGKEDLLLQPMLASSADIVAAYAARPADEPVARGLAAAIRGRTAEAADTDLRRWRAAMRTAPELGSRVTLIADADRGELVRLATERGGSGLVVHLVLAAAEYAYGRWIDPAADEQSLVALIDAALDETLDGAWR</sequence>
<dbReference type="OrthoDB" id="3211155at2"/>
<evidence type="ECO:0000256" key="2">
    <source>
        <dbReference type="ARBA" id="ARBA00023125"/>
    </source>
</evidence>
<evidence type="ECO:0000256" key="3">
    <source>
        <dbReference type="ARBA" id="ARBA00023163"/>
    </source>
</evidence>
<dbReference type="KEGG" id="psim:KR76_01135"/>